<dbReference type="Pfam" id="PF00400">
    <property type="entry name" value="WD40"/>
    <property type="match status" value="1"/>
</dbReference>
<dbReference type="SMART" id="SM01167">
    <property type="entry name" value="DUF1900"/>
    <property type="match status" value="1"/>
</dbReference>
<dbReference type="InterPro" id="IPR001680">
    <property type="entry name" value="WD40_rpt"/>
</dbReference>
<keyword evidence="4 8" id="KW-0175">Coiled coil</keyword>
<comment type="caution">
    <text evidence="11">The sequence shown here is derived from an EMBL/GenBank/DDBJ whole genome shotgun (WGS) entry which is preliminary data.</text>
</comment>
<feature type="coiled-coil region" evidence="8">
    <location>
        <begin position="115"/>
        <end position="156"/>
    </location>
</feature>
<accession>A0A8S4Q515</accession>
<name>A0A8S4Q515_OWEFU</name>
<dbReference type="Pfam" id="PF08953">
    <property type="entry name" value="DUF1899"/>
    <property type="match status" value="1"/>
</dbReference>
<dbReference type="GO" id="GO:0051015">
    <property type="term" value="F:actin filament binding"/>
    <property type="evidence" value="ECO:0007669"/>
    <property type="project" value="TreeGrafter"/>
</dbReference>
<evidence type="ECO:0000256" key="8">
    <source>
        <dbReference type="SAM" id="Coils"/>
    </source>
</evidence>
<keyword evidence="5" id="KW-0009">Actin-binding</keyword>
<evidence type="ECO:0000256" key="6">
    <source>
        <dbReference type="PROSITE-ProRule" id="PRU00221"/>
    </source>
</evidence>
<evidence type="ECO:0000256" key="9">
    <source>
        <dbReference type="SAM" id="MobiDB-lite"/>
    </source>
</evidence>
<dbReference type="FunFam" id="2.130.10.10:FF:000502">
    <property type="entry name" value="Coronin"/>
    <property type="match status" value="1"/>
</dbReference>
<dbReference type="InterPro" id="IPR019775">
    <property type="entry name" value="WD40_repeat_CS"/>
</dbReference>
<dbReference type="InterPro" id="IPR015048">
    <property type="entry name" value="DUF1899"/>
</dbReference>
<dbReference type="InterPro" id="IPR015505">
    <property type="entry name" value="Coronin"/>
</dbReference>
<evidence type="ECO:0000256" key="4">
    <source>
        <dbReference type="ARBA" id="ARBA00023054"/>
    </source>
</evidence>
<dbReference type="SUPFAM" id="SSF50978">
    <property type="entry name" value="WD40 repeat-like"/>
    <property type="match status" value="1"/>
</dbReference>
<dbReference type="SMART" id="SM00320">
    <property type="entry name" value="WD40"/>
    <property type="match status" value="4"/>
</dbReference>
<dbReference type="Gene3D" id="1.20.5.170">
    <property type="match status" value="1"/>
</dbReference>
<feature type="compositionally biased region" description="Pro residues" evidence="9">
    <location>
        <begin position="32"/>
        <end position="56"/>
    </location>
</feature>
<dbReference type="PANTHER" id="PTHR10856:SF0">
    <property type="entry name" value="CORONIN"/>
    <property type="match status" value="1"/>
</dbReference>
<dbReference type="Proteomes" id="UP000749559">
    <property type="component" value="Unassembled WGS sequence"/>
</dbReference>
<comment type="similarity">
    <text evidence="1 7">Belongs to the WD repeat coronin family.</text>
</comment>
<dbReference type="PANTHER" id="PTHR10856">
    <property type="entry name" value="CORONIN"/>
    <property type="match status" value="1"/>
</dbReference>
<feature type="compositionally biased region" description="Low complexity" evidence="9">
    <location>
        <begin position="57"/>
        <end position="80"/>
    </location>
</feature>
<dbReference type="InterPro" id="IPR015943">
    <property type="entry name" value="WD40/YVTN_repeat-like_dom_sf"/>
</dbReference>
<feature type="repeat" description="WD" evidence="6">
    <location>
        <begin position="320"/>
        <end position="362"/>
    </location>
</feature>
<dbReference type="OrthoDB" id="1850764at2759"/>
<dbReference type="Pfam" id="PF16300">
    <property type="entry name" value="WD40_4"/>
    <property type="match status" value="1"/>
</dbReference>
<evidence type="ECO:0000256" key="2">
    <source>
        <dbReference type="ARBA" id="ARBA00022574"/>
    </source>
</evidence>
<keyword evidence="12" id="KW-1185">Reference proteome</keyword>
<dbReference type="PROSITE" id="PS50082">
    <property type="entry name" value="WD_REPEATS_2"/>
    <property type="match status" value="2"/>
</dbReference>
<keyword evidence="3 7" id="KW-0677">Repeat</keyword>
<gene>
    <name evidence="11" type="ORF">OFUS_LOCUS24320</name>
</gene>
<dbReference type="Gene3D" id="2.130.10.10">
    <property type="entry name" value="YVTN repeat-like/Quinoprotein amine dehydrogenase"/>
    <property type="match status" value="1"/>
</dbReference>
<reference evidence="11" key="1">
    <citation type="submission" date="2022-03" db="EMBL/GenBank/DDBJ databases">
        <authorList>
            <person name="Martin C."/>
        </authorList>
    </citation>
    <scope>NUCLEOTIDE SEQUENCE</scope>
</reference>
<evidence type="ECO:0000259" key="10">
    <source>
        <dbReference type="SMART" id="SM01166"/>
    </source>
</evidence>
<dbReference type="PROSITE" id="PS00678">
    <property type="entry name" value="WD_REPEATS_1"/>
    <property type="match status" value="1"/>
</dbReference>
<proteinExistence type="inferred from homology"/>
<dbReference type="PROSITE" id="PS50294">
    <property type="entry name" value="WD_REPEATS_REGION"/>
    <property type="match status" value="1"/>
</dbReference>
<evidence type="ECO:0000256" key="7">
    <source>
        <dbReference type="RuleBase" id="RU280818"/>
    </source>
</evidence>
<keyword evidence="2 6" id="KW-0853">WD repeat</keyword>
<evidence type="ECO:0000313" key="11">
    <source>
        <dbReference type="EMBL" id="CAH1800435.1"/>
    </source>
</evidence>
<feature type="repeat" description="WD" evidence="6">
    <location>
        <begin position="370"/>
        <end position="411"/>
    </location>
</feature>
<feature type="domain" description="DUF1899" evidence="10">
    <location>
        <begin position="247"/>
        <end position="311"/>
    </location>
</feature>
<evidence type="ECO:0000256" key="3">
    <source>
        <dbReference type="ARBA" id="ARBA00022737"/>
    </source>
</evidence>
<feature type="coiled-coil region" evidence="8">
    <location>
        <begin position="677"/>
        <end position="704"/>
    </location>
</feature>
<evidence type="ECO:0000256" key="1">
    <source>
        <dbReference type="ARBA" id="ARBA00009482"/>
    </source>
</evidence>
<protein>
    <recommendedName>
        <fullName evidence="7">Coronin</fullName>
    </recommendedName>
</protein>
<organism evidence="11 12">
    <name type="scientific">Owenia fusiformis</name>
    <name type="common">Polychaete worm</name>
    <dbReference type="NCBI Taxonomy" id="6347"/>
    <lineage>
        <taxon>Eukaryota</taxon>
        <taxon>Metazoa</taxon>
        <taxon>Spiralia</taxon>
        <taxon>Lophotrochozoa</taxon>
        <taxon>Annelida</taxon>
        <taxon>Polychaeta</taxon>
        <taxon>Sedentaria</taxon>
        <taxon>Canalipalpata</taxon>
        <taxon>Sabellida</taxon>
        <taxon>Oweniida</taxon>
        <taxon>Oweniidae</taxon>
        <taxon>Owenia</taxon>
    </lineage>
</organism>
<dbReference type="EMBL" id="CAIIXF020000012">
    <property type="protein sequence ID" value="CAH1800435.1"/>
    <property type="molecule type" value="Genomic_DNA"/>
</dbReference>
<evidence type="ECO:0000313" key="12">
    <source>
        <dbReference type="Proteomes" id="UP000749559"/>
    </source>
</evidence>
<dbReference type="SMART" id="SM01166">
    <property type="entry name" value="DUF1899"/>
    <property type="match status" value="1"/>
</dbReference>
<dbReference type="GO" id="GO:0007015">
    <property type="term" value="P:actin filament organization"/>
    <property type="evidence" value="ECO:0007669"/>
    <property type="project" value="TreeGrafter"/>
</dbReference>
<evidence type="ECO:0000256" key="5">
    <source>
        <dbReference type="ARBA" id="ARBA00023203"/>
    </source>
</evidence>
<feature type="region of interest" description="Disordered" evidence="9">
    <location>
        <begin position="1"/>
        <end position="110"/>
    </location>
</feature>
<sequence>MPNKLTAASTPAPAVDKPRPTSTPMASKEPAKPAPVAAPTPVAAPAPVAAPTPVAAPEPAAAASAQAALPSSSKPVVESPKPAKPLIESKKPEITAAKPDAPKPSETNNTKDALIEKLIAKIEAMEVKSEAMEAKFEKQQSRITALEEKVAAQEADRHGELEMDNLVTENGLLLLTSRAMFDFETYIKIQIAFAGSKAPTLSLVIISSDLANHGSHNANIEEACFSSKCKRDNFISDQQECVLKMSRFVRESKFRHVFGTSLKKDGCYYDNIRITSSAWDSRFCAVNPKYIAIVTDGGRGSFLVLPLEKTGRSEINAPKVLGHAADVLDIAWCPFNDNMIASAAEDGTVKIWEIPENGLLVNLEKPLLELEYHQEPVGILVWHPTASNVLLSAGSSKVVIWNLDEGEVVTEIDFPDKCLSASFNPIGNLLATTCKDKMLRIVDPRTGIVVKERKIHEGSKPTRCAYLKDNKVFTTGFDRMSERQYALWDANNDLDELCMEKIDSANGVLFPFYDSDTNLIYIAGKGDSNFRYYELSAEAPYVHYLNTYQSKDPQKGMCMMPKRGVDVNTCEMTRFFKLHSKSFCEVITVTVPRKSELFQDDLYPNTQGDEPSVSAADWVSGVDAEPILISMKDKFVSKKKVEENGKKKRGLKFLKKSKAVSTPAAAVEKPMSSDQEAEKSLTKIEAMEAKFESMEAKFTTMEAAFKAMEERVKKQDKRTTALESLVAK</sequence>
<dbReference type="InterPro" id="IPR036322">
    <property type="entry name" value="WD40_repeat_dom_sf"/>
</dbReference>
<dbReference type="AlphaFoldDB" id="A0A8S4Q515"/>